<dbReference type="InterPro" id="IPR006638">
    <property type="entry name" value="Elp3/MiaA/NifB-like_rSAM"/>
</dbReference>
<dbReference type="GO" id="GO:0003824">
    <property type="term" value="F:catalytic activity"/>
    <property type="evidence" value="ECO:0007669"/>
    <property type="project" value="InterPro"/>
</dbReference>
<dbReference type="RefSeq" id="WP_174408870.1">
    <property type="nucleotide sequence ID" value="NZ_BLVP01000002.1"/>
</dbReference>
<evidence type="ECO:0000259" key="6">
    <source>
        <dbReference type="PROSITE" id="PS51918"/>
    </source>
</evidence>
<dbReference type="EMBL" id="BLVP01000002">
    <property type="protein sequence ID" value="GFM36198.1"/>
    <property type="molecule type" value="Genomic_DNA"/>
</dbReference>
<dbReference type="SUPFAM" id="SSF102114">
    <property type="entry name" value="Radical SAM enzymes"/>
    <property type="match status" value="1"/>
</dbReference>
<keyword evidence="3" id="KW-0479">Metal-binding</keyword>
<proteinExistence type="predicted"/>
<protein>
    <submittedName>
        <fullName evidence="7">Radical SAM protein</fullName>
    </submittedName>
</protein>
<dbReference type="SFLD" id="SFLDS00029">
    <property type="entry name" value="Radical_SAM"/>
    <property type="match status" value="1"/>
</dbReference>
<evidence type="ECO:0000313" key="7">
    <source>
        <dbReference type="EMBL" id="GFM36198.1"/>
    </source>
</evidence>
<dbReference type="Proteomes" id="UP000503820">
    <property type="component" value="Unassembled WGS sequence"/>
</dbReference>
<organism evidence="7 8">
    <name type="scientific">Desulfovibrio psychrotolerans</name>
    <dbReference type="NCBI Taxonomy" id="415242"/>
    <lineage>
        <taxon>Bacteria</taxon>
        <taxon>Pseudomonadati</taxon>
        <taxon>Thermodesulfobacteriota</taxon>
        <taxon>Desulfovibrionia</taxon>
        <taxon>Desulfovibrionales</taxon>
        <taxon>Desulfovibrionaceae</taxon>
        <taxon>Desulfovibrio</taxon>
    </lineage>
</organism>
<reference evidence="7 8" key="1">
    <citation type="submission" date="2020-05" db="EMBL/GenBank/DDBJ databases">
        <title>Draft genome sequence of Desulfovibrio psychrotolerans JS1T.</title>
        <authorList>
            <person name="Ueno A."/>
            <person name="Tamazawa S."/>
            <person name="Tamamura S."/>
            <person name="Murakami T."/>
            <person name="Kiyama T."/>
            <person name="Inomata H."/>
            <person name="Amano Y."/>
            <person name="Miyakawa K."/>
            <person name="Tamaki H."/>
            <person name="Naganuma T."/>
            <person name="Kaneko K."/>
        </authorList>
    </citation>
    <scope>NUCLEOTIDE SEQUENCE [LARGE SCALE GENOMIC DNA]</scope>
    <source>
        <strain evidence="7 8">JS1</strain>
    </source>
</reference>
<evidence type="ECO:0000256" key="3">
    <source>
        <dbReference type="ARBA" id="ARBA00022723"/>
    </source>
</evidence>
<evidence type="ECO:0000256" key="4">
    <source>
        <dbReference type="ARBA" id="ARBA00023004"/>
    </source>
</evidence>
<dbReference type="InterPro" id="IPR051198">
    <property type="entry name" value="BchE-like"/>
</dbReference>
<dbReference type="Gene3D" id="3.20.20.70">
    <property type="entry name" value="Aldolase class I"/>
    <property type="match status" value="1"/>
</dbReference>
<dbReference type="InterPro" id="IPR007197">
    <property type="entry name" value="rSAM"/>
</dbReference>
<dbReference type="GO" id="GO:0051536">
    <property type="term" value="F:iron-sulfur cluster binding"/>
    <property type="evidence" value="ECO:0007669"/>
    <property type="project" value="UniProtKB-KW"/>
</dbReference>
<evidence type="ECO:0000313" key="8">
    <source>
        <dbReference type="Proteomes" id="UP000503820"/>
    </source>
</evidence>
<dbReference type="PANTHER" id="PTHR43409:SF4">
    <property type="entry name" value="RADICAL SAM SUPERFAMILY PROTEIN"/>
    <property type="match status" value="1"/>
</dbReference>
<dbReference type="Pfam" id="PF04055">
    <property type="entry name" value="Radical_SAM"/>
    <property type="match status" value="1"/>
</dbReference>
<comment type="cofactor">
    <cofactor evidence="1">
        <name>[4Fe-4S] cluster</name>
        <dbReference type="ChEBI" id="CHEBI:49883"/>
    </cofactor>
</comment>
<dbReference type="AlphaFoldDB" id="A0A7J0BRB1"/>
<dbReference type="InterPro" id="IPR013785">
    <property type="entry name" value="Aldolase_TIM"/>
</dbReference>
<name>A0A7J0BRB1_9BACT</name>
<evidence type="ECO:0000256" key="2">
    <source>
        <dbReference type="ARBA" id="ARBA00022691"/>
    </source>
</evidence>
<keyword evidence="8" id="KW-1185">Reference proteome</keyword>
<dbReference type="GO" id="GO:0046872">
    <property type="term" value="F:metal ion binding"/>
    <property type="evidence" value="ECO:0007669"/>
    <property type="project" value="UniProtKB-KW"/>
</dbReference>
<dbReference type="PROSITE" id="PS51918">
    <property type="entry name" value="RADICAL_SAM"/>
    <property type="match status" value="1"/>
</dbReference>
<keyword evidence="4" id="KW-0408">Iron</keyword>
<feature type="domain" description="Radical SAM core" evidence="6">
    <location>
        <begin position="9"/>
        <end position="239"/>
    </location>
</feature>
<gene>
    <name evidence="7" type="ORF">DSM19430T_08820</name>
</gene>
<evidence type="ECO:0000256" key="1">
    <source>
        <dbReference type="ARBA" id="ARBA00001966"/>
    </source>
</evidence>
<comment type="caution">
    <text evidence="7">The sequence shown here is derived from an EMBL/GenBank/DDBJ whole genome shotgun (WGS) entry which is preliminary data.</text>
</comment>
<dbReference type="InterPro" id="IPR058240">
    <property type="entry name" value="rSAM_sf"/>
</dbReference>
<dbReference type="SFLD" id="SFLDG01082">
    <property type="entry name" value="B12-binding_domain_containing"/>
    <property type="match status" value="1"/>
</dbReference>
<accession>A0A7J0BRB1</accession>
<dbReference type="PANTHER" id="PTHR43409">
    <property type="entry name" value="ANAEROBIC MAGNESIUM-PROTOPORPHYRIN IX MONOMETHYL ESTER CYCLASE-RELATED"/>
    <property type="match status" value="1"/>
</dbReference>
<dbReference type="CDD" id="cd01335">
    <property type="entry name" value="Radical_SAM"/>
    <property type="match status" value="1"/>
</dbReference>
<keyword evidence="2" id="KW-0949">S-adenosyl-L-methionine</keyword>
<evidence type="ECO:0000256" key="5">
    <source>
        <dbReference type="ARBA" id="ARBA00023014"/>
    </source>
</evidence>
<dbReference type="SFLD" id="SFLDG01095">
    <property type="entry name" value="Uncharacterised_Radical_SAM_Su"/>
    <property type="match status" value="1"/>
</dbReference>
<dbReference type="SMART" id="SM00729">
    <property type="entry name" value="Elp3"/>
    <property type="match status" value="1"/>
</dbReference>
<sequence length="289" mass="31750">MHYEGDIIRPPSEQDSILLQVATGCPHNRCTFCGAYRDKVFRVKDDAVIQEDIAWAARHLVSMRRLFLCDGDCLALPQDRLVGILQSIRGQLPWVARVGSYGSAASIARKSDTQLAELRSLGLSFIYMGLESGDDAVLRRVGKNTDSARMIEQGRRLNGAGMRLNVTVIAGLGGVEGSLAHARETARVLNALSPDMIGVLSLMLIPGTPLHDEYERGDFLLPDTIGLLHELREMLRGLDMRRGLLLANHASNSLPMTVRLPRDKADALALLDAALEGRVPLKPEHMRTL</sequence>
<keyword evidence="5" id="KW-0411">Iron-sulfur</keyword>